<evidence type="ECO:0000256" key="1">
    <source>
        <dbReference type="SAM" id="MobiDB-lite"/>
    </source>
</evidence>
<name>A0ABW4FUX9_9PSEU</name>
<evidence type="ECO:0000313" key="4">
    <source>
        <dbReference type="Proteomes" id="UP001597145"/>
    </source>
</evidence>
<dbReference type="Proteomes" id="UP001597145">
    <property type="component" value="Unassembled WGS sequence"/>
</dbReference>
<feature type="domain" description="Transcriptional regulator LacI/GalR-like sensor" evidence="2">
    <location>
        <begin position="3"/>
        <end position="63"/>
    </location>
</feature>
<dbReference type="RefSeq" id="WP_343977971.1">
    <property type="nucleotide sequence ID" value="NZ_BAAAJG010000009.1"/>
</dbReference>
<evidence type="ECO:0000313" key="3">
    <source>
        <dbReference type="EMBL" id="MFD1533835.1"/>
    </source>
</evidence>
<organism evidence="3 4">
    <name type="scientific">Pseudonocardia aurantiaca</name>
    <dbReference type="NCBI Taxonomy" id="75290"/>
    <lineage>
        <taxon>Bacteria</taxon>
        <taxon>Bacillati</taxon>
        <taxon>Actinomycetota</taxon>
        <taxon>Actinomycetes</taxon>
        <taxon>Pseudonocardiales</taxon>
        <taxon>Pseudonocardiaceae</taxon>
        <taxon>Pseudonocardia</taxon>
    </lineage>
</organism>
<dbReference type="InterPro" id="IPR046335">
    <property type="entry name" value="LacI/GalR-like_sensor"/>
</dbReference>
<sequence>MSISSAVDSGSLQLTSLQVTGMFVHPRKVGNAAAAALVELVGSSAAAGRTISVPVRLNPRASTARQAGRRTGVAGAGPPRLTQRAGSWVGGTDARRPLAGRPGPVGGDLTRNRTAVRCRPRRPGAA</sequence>
<evidence type="ECO:0000259" key="2">
    <source>
        <dbReference type="Pfam" id="PF13377"/>
    </source>
</evidence>
<feature type="region of interest" description="Disordered" evidence="1">
    <location>
        <begin position="58"/>
        <end position="112"/>
    </location>
</feature>
<proteinExistence type="predicted"/>
<dbReference type="Pfam" id="PF13377">
    <property type="entry name" value="Peripla_BP_3"/>
    <property type="match status" value="1"/>
</dbReference>
<dbReference type="EMBL" id="JBHUCP010000026">
    <property type="protein sequence ID" value="MFD1533835.1"/>
    <property type="molecule type" value="Genomic_DNA"/>
</dbReference>
<reference evidence="4" key="1">
    <citation type="journal article" date="2019" name="Int. J. Syst. Evol. Microbiol.">
        <title>The Global Catalogue of Microorganisms (GCM) 10K type strain sequencing project: providing services to taxonomists for standard genome sequencing and annotation.</title>
        <authorList>
            <consortium name="The Broad Institute Genomics Platform"/>
            <consortium name="The Broad Institute Genome Sequencing Center for Infectious Disease"/>
            <person name="Wu L."/>
            <person name="Ma J."/>
        </authorList>
    </citation>
    <scope>NUCLEOTIDE SEQUENCE [LARGE SCALE GENOMIC DNA]</scope>
    <source>
        <strain evidence="4">JCM 12165</strain>
    </source>
</reference>
<comment type="caution">
    <text evidence="3">The sequence shown here is derived from an EMBL/GenBank/DDBJ whole genome shotgun (WGS) entry which is preliminary data.</text>
</comment>
<keyword evidence="4" id="KW-1185">Reference proteome</keyword>
<accession>A0ABW4FUX9</accession>
<protein>
    <recommendedName>
        <fullName evidence="2">Transcriptional regulator LacI/GalR-like sensor domain-containing protein</fullName>
    </recommendedName>
</protein>
<gene>
    <name evidence="3" type="ORF">ACFSCY_30910</name>
</gene>